<reference evidence="12 13" key="1">
    <citation type="submission" date="2019-04" db="EMBL/GenBank/DDBJ databases">
        <title>Friends and foes A comparative genomics study of 23 Aspergillus species from section Flavi.</title>
        <authorList>
            <consortium name="DOE Joint Genome Institute"/>
            <person name="Kjaerbolling I."/>
            <person name="Vesth T."/>
            <person name="Frisvad J.C."/>
            <person name="Nybo J.L."/>
            <person name="Theobald S."/>
            <person name="Kildgaard S."/>
            <person name="Isbrandt T."/>
            <person name="Kuo A."/>
            <person name="Sato A."/>
            <person name="Lyhne E.K."/>
            <person name="Kogle M.E."/>
            <person name="Wiebenga A."/>
            <person name="Kun R.S."/>
            <person name="Lubbers R.J."/>
            <person name="Makela M.R."/>
            <person name="Barry K."/>
            <person name="Chovatia M."/>
            <person name="Clum A."/>
            <person name="Daum C."/>
            <person name="Haridas S."/>
            <person name="He G."/>
            <person name="LaButti K."/>
            <person name="Lipzen A."/>
            <person name="Mondo S."/>
            <person name="Riley R."/>
            <person name="Salamov A."/>
            <person name="Simmons B.A."/>
            <person name="Magnuson J.K."/>
            <person name="Henrissat B."/>
            <person name="Mortensen U.H."/>
            <person name="Larsen T.O."/>
            <person name="Devries R.P."/>
            <person name="Grigoriev I.V."/>
            <person name="Machida M."/>
            <person name="Baker S.E."/>
            <person name="Andersen M.R."/>
        </authorList>
    </citation>
    <scope>NUCLEOTIDE SEQUENCE [LARGE SCALE GENOMIC DNA]</scope>
    <source>
        <strain evidence="12 13">CBS 151.66</strain>
    </source>
</reference>
<evidence type="ECO:0000256" key="7">
    <source>
        <dbReference type="ARBA" id="ARBA00022825"/>
    </source>
</evidence>
<evidence type="ECO:0000256" key="5">
    <source>
        <dbReference type="ARBA" id="ARBA00022692"/>
    </source>
</evidence>
<dbReference type="Pfam" id="PF01694">
    <property type="entry name" value="Rhomboid"/>
    <property type="match status" value="1"/>
</dbReference>
<evidence type="ECO:0000313" key="12">
    <source>
        <dbReference type="EMBL" id="KAB8074893.1"/>
    </source>
</evidence>
<dbReference type="PANTHER" id="PTHR22936">
    <property type="entry name" value="RHOMBOID-RELATED"/>
    <property type="match status" value="1"/>
</dbReference>
<evidence type="ECO:0000256" key="10">
    <source>
        <dbReference type="RuleBase" id="RU362115"/>
    </source>
</evidence>
<keyword evidence="13" id="KW-1185">Reference proteome</keyword>
<accession>A0A5N5X267</accession>
<dbReference type="Gene3D" id="1.20.1540.10">
    <property type="entry name" value="Rhomboid-like"/>
    <property type="match status" value="1"/>
</dbReference>
<dbReference type="InterPro" id="IPR002610">
    <property type="entry name" value="Peptidase_S54_rhomboid-like"/>
</dbReference>
<dbReference type="SUPFAM" id="SSF144091">
    <property type="entry name" value="Rhomboid-like"/>
    <property type="match status" value="1"/>
</dbReference>
<evidence type="ECO:0000313" key="13">
    <source>
        <dbReference type="Proteomes" id="UP000326565"/>
    </source>
</evidence>
<protein>
    <recommendedName>
        <fullName evidence="10">Rhomboid-type serine protease</fullName>
        <ecNumber evidence="10">3.4.21.105</ecNumber>
    </recommendedName>
</protein>
<evidence type="ECO:0000256" key="4">
    <source>
        <dbReference type="ARBA" id="ARBA00022670"/>
    </source>
</evidence>
<keyword evidence="8 10" id="KW-1133">Transmembrane helix</keyword>
<keyword evidence="5 10" id="KW-0812">Transmembrane</keyword>
<name>A0A5N5X267_9EURO</name>
<keyword evidence="4 10" id="KW-0645">Protease</keyword>
<dbReference type="PANTHER" id="PTHR22936:SF69">
    <property type="entry name" value="RHOMBOID-LIKE PROTEIN"/>
    <property type="match status" value="1"/>
</dbReference>
<dbReference type="GO" id="GO:0006508">
    <property type="term" value="P:proteolysis"/>
    <property type="evidence" value="ECO:0007669"/>
    <property type="project" value="UniProtKB-KW"/>
</dbReference>
<dbReference type="InterPro" id="IPR035952">
    <property type="entry name" value="Rhomboid-like_sf"/>
</dbReference>
<dbReference type="GO" id="GO:0016020">
    <property type="term" value="C:membrane"/>
    <property type="evidence" value="ECO:0007669"/>
    <property type="project" value="UniProtKB-SubCell"/>
</dbReference>
<evidence type="ECO:0000256" key="1">
    <source>
        <dbReference type="ARBA" id="ARBA00000156"/>
    </source>
</evidence>
<feature type="domain" description="Peptidase S54 rhomboid" evidence="11">
    <location>
        <begin position="75"/>
        <end position="211"/>
    </location>
</feature>
<dbReference type="Proteomes" id="UP000326565">
    <property type="component" value="Unassembled WGS sequence"/>
</dbReference>
<evidence type="ECO:0000256" key="3">
    <source>
        <dbReference type="ARBA" id="ARBA00009045"/>
    </source>
</evidence>
<comment type="caution">
    <text evidence="10">Lacks conserved residue(s) required for the propagation of feature annotation.</text>
</comment>
<keyword evidence="9 10" id="KW-0472">Membrane</keyword>
<feature type="transmembrane region" description="Helical" evidence="10">
    <location>
        <begin position="170"/>
        <end position="187"/>
    </location>
</feature>
<evidence type="ECO:0000259" key="11">
    <source>
        <dbReference type="Pfam" id="PF01694"/>
    </source>
</evidence>
<evidence type="ECO:0000256" key="2">
    <source>
        <dbReference type="ARBA" id="ARBA00004141"/>
    </source>
</evidence>
<feature type="transmembrane region" description="Helical" evidence="10">
    <location>
        <begin position="143"/>
        <end position="163"/>
    </location>
</feature>
<dbReference type="EC" id="3.4.21.105" evidence="10"/>
<feature type="transmembrane region" description="Helical" evidence="10">
    <location>
        <begin position="117"/>
        <end position="137"/>
    </location>
</feature>
<comment type="similarity">
    <text evidence="3 10">Belongs to the peptidase S54 family.</text>
</comment>
<sequence length="264" mass="28666">MIGPSAYVQIWMGACYDPCMKNISGVKNSSVALSWPCPNATSSADLCMLSEACGFSGSVPNPKVGGTLDQNPAPNQWYRFIIPISLHSGFIDIGFNQLMQLTVGADMDRMIGIWRYTVTYFASGIFGFVMGGNYAAQLEPSDSCSGCLFGILTLYLLDLLCNWSQRQSPWVELIIMVLGVSFVVGLLADLDNFSHICGFTMGLAIGLTTMRFPNSLRGRIGLARQPYVAMTGGAGQAGAPEKPEDHLLHGLYQGQRRSGIIVRW</sequence>
<keyword evidence="6 10" id="KW-0378">Hydrolase</keyword>
<dbReference type="InterPro" id="IPR022764">
    <property type="entry name" value="Peptidase_S54_rhomboid_dom"/>
</dbReference>
<evidence type="ECO:0000256" key="9">
    <source>
        <dbReference type="ARBA" id="ARBA00023136"/>
    </source>
</evidence>
<proteinExistence type="inferred from homology"/>
<keyword evidence="7 10" id="KW-0720">Serine protease</keyword>
<comment type="subcellular location">
    <subcellularLocation>
        <location evidence="2 10">Membrane</location>
        <topology evidence="2 10">Multi-pass membrane protein</topology>
    </subcellularLocation>
</comment>
<dbReference type="GO" id="GO:0004252">
    <property type="term" value="F:serine-type endopeptidase activity"/>
    <property type="evidence" value="ECO:0007669"/>
    <property type="project" value="InterPro"/>
</dbReference>
<organism evidence="12 13">
    <name type="scientific">Aspergillus leporis</name>
    <dbReference type="NCBI Taxonomy" id="41062"/>
    <lineage>
        <taxon>Eukaryota</taxon>
        <taxon>Fungi</taxon>
        <taxon>Dikarya</taxon>
        <taxon>Ascomycota</taxon>
        <taxon>Pezizomycotina</taxon>
        <taxon>Eurotiomycetes</taxon>
        <taxon>Eurotiomycetidae</taxon>
        <taxon>Eurotiales</taxon>
        <taxon>Aspergillaceae</taxon>
        <taxon>Aspergillus</taxon>
        <taxon>Aspergillus subgen. Circumdati</taxon>
    </lineage>
</organism>
<feature type="transmembrane region" description="Helical" evidence="10">
    <location>
        <begin position="193"/>
        <end position="212"/>
    </location>
</feature>
<gene>
    <name evidence="12" type="ORF">BDV29DRAFT_172803</name>
</gene>
<comment type="function">
    <text evidence="10">Serine protease involved in intramembrane proteolysis.</text>
</comment>
<evidence type="ECO:0000256" key="8">
    <source>
        <dbReference type="ARBA" id="ARBA00022989"/>
    </source>
</evidence>
<dbReference type="EMBL" id="ML732202">
    <property type="protein sequence ID" value="KAB8074893.1"/>
    <property type="molecule type" value="Genomic_DNA"/>
</dbReference>
<comment type="catalytic activity">
    <reaction evidence="1 10">
        <text>Cleaves type-1 transmembrane domains using a catalytic dyad composed of serine and histidine that are contributed by different transmembrane domains.</text>
        <dbReference type="EC" id="3.4.21.105"/>
    </reaction>
</comment>
<evidence type="ECO:0000256" key="6">
    <source>
        <dbReference type="ARBA" id="ARBA00022801"/>
    </source>
</evidence>
<dbReference type="OrthoDB" id="2146116at2759"/>
<dbReference type="AlphaFoldDB" id="A0A5N5X267"/>